<dbReference type="RefSeq" id="XP_015517012.2">
    <property type="nucleotide sequence ID" value="XM_015661526.2"/>
</dbReference>
<accession>A0A6J0BRU1</accession>
<dbReference type="SMART" id="SM00082">
    <property type="entry name" value="LRRCT"/>
    <property type="match status" value="1"/>
</dbReference>
<evidence type="ECO:0000256" key="1">
    <source>
        <dbReference type="ARBA" id="ARBA00022614"/>
    </source>
</evidence>
<feature type="region of interest" description="Disordered" evidence="4">
    <location>
        <begin position="1133"/>
        <end position="1157"/>
    </location>
</feature>
<keyword evidence="7" id="KW-1185">Reference proteome</keyword>
<evidence type="ECO:0000256" key="5">
    <source>
        <dbReference type="SAM" id="SignalP"/>
    </source>
</evidence>
<dbReference type="SMART" id="SM00365">
    <property type="entry name" value="LRR_SD22"/>
    <property type="match status" value="8"/>
</dbReference>
<evidence type="ECO:0000256" key="2">
    <source>
        <dbReference type="ARBA" id="ARBA00022729"/>
    </source>
</evidence>
<feature type="region of interest" description="Disordered" evidence="4">
    <location>
        <begin position="1205"/>
        <end position="1255"/>
    </location>
</feature>
<dbReference type="InterPro" id="IPR032675">
    <property type="entry name" value="LRR_dom_sf"/>
</dbReference>
<dbReference type="GeneID" id="107222219"/>
<dbReference type="SUPFAM" id="SSF52058">
    <property type="entry name" value="L domain-like"/>
    <property type="match status" value="3"/>
</dbReference>
<dbReference type="InParanoid" id="A0A6J0BRU1"/>
<proteinExistence type="predicted"/>
<dbReference type="KEGG" id="nlo:107222219"/>
<evidence type="ECO:0000313" key="7">
    <source>
        <dbReference type="Proteomes" id="UP000829291"/>
    </source>
</evidence>
<feature type="compositionally biased region" description="Basic and acidic residues" evidence="4">
    <location>
        <begin position="1226"/>
        <end position="1247"/>
    </location>
</feature>
<dbReference type="InterPro" id="IPR000483">
    <property type="entry name" value="Cys-rich_flank_reg_C"/>
</dbReference>
<gene>
    <name evidence="8" type="primary">LOC107222219</name>
</gene>
<feature type="compositionally biased region" description="Polar residues" evidence="4">
    <location>
        <begin position="1205"/>
        <end position="1225"/>
    </location>
</feature>
<dbReference type="PANTHER" id="PTHR24366">
    <property type="entry name" value="IG(IMMUNOGLOBULIN) AND LRR(LEUCINE RICH REPEAT) DOMAINS"/>
    <property type="match status" value="1"/>
</dbReference>
<dbReference type="Gene3D" id="3.80.10.10">
    <property type="entry name" value="Ribonuclease Inhibitor"/>
    <property type="match status" value="5"/>
</dbReference>
<dbReference type="InterPro" id="IPR003591">
    <property type="entry name" value="Leu-rich_rpt_typical-subtyp"/>
</dbReference>
<protein>
    <submittedName>
        <fullName evidence="8">Protein artichoke</fullName>
    </submittedName>
</protein>
<dbReference type="Pfam" id="PF13855">
    <property type="entry name" value="LRR_8"/>
    <property type="match status" value="7"/>
</dbReference>
<dbReference type="SMART" id="SM00369">
    <property type="entry name" value="LRR_TYP"/>
    <property type="match status" value="25"/>
</dbReference>
<sequence>MGKPPEKRIYQFLLVVCFLGLGSNGTIGQLLDSEYGCPPQEKILPCRCSTRDMEFQIWCSHSELPKVLEGLDAVSHYVARPIDEIILENNNLPSLPGKVFANLRVVRLMLRNNRLERVSSGWLDGLYDSLLELFIVEPDLRSLPVDSLDNLSGLEAITLQSRSMKRLPKFSGLPKLRYLQINSPSLAELTPGYFRNLPSLEQFHIFGSQRLTRLESGLLQDLQSLSLVNISECAINWIHPRAVIGLPELKEISLVGNAIADATMVGRTIIDLPRLSILRLDRNHISRLGEASFVELPTLSELYLSRNRISEIFPGAFHRVPMLRTIDLNHNAIHRIHPEFFIQRNGGLEELWLINNDLGHITELRTILDALPNLKFLDMSYNQLEEIPFGAIRGHSTLERLHLDHNRINMVQMEAFVALPALRELRLRNNSLSNMLEGPLWNLPALKGLDLAENYFRMLEPRLLANLPSLRRLDISGNAIGIVDPASFLANPALEHVNLSGNALAMIHPRTFEHLVNLYELDLGWNRLFEIVPGLPRNLEYLYMPMNQILNLPMPSSPYLALPALRLLDLSANGIKRLPPGSLSTLPNLKRLKLGYNALQHMEDGAFDGLSRMEQLDLRDNRLVSLHGSCLRGLRMLVDLNLRGNRLELIRPDLFESNARLQRLDLTRNRLAQIPHTAFANTRDLREVYASHNALTELPRSLHGLTALQVLDLSFNKLNILSPETLSSLTSLLELRLVKNKIQELREGAFNRLPRLSLIDLENNDLQIVERNAIRALPELIALRLGQNRLQMIPNGAFVELPRLQSAELQENRIEEISNNAFINVPQLLFLNLSHNLLPSLENSGLENLNSLEVLDLSHNRVARVSSKSLAAMEWLVELKIDNNRICAIQGSPFDDMPRLRVLSLRHNRMASVAENAFKRLRSNIAILDIDGNPLSCACGMLWLRGWLQQASAEGPRCADGSLFREVRLSRQDCQRERQIEPTVPGCEAEMIDATSLFGTSQVNSAWMNLQGSTTPLHPLPNESEYFYDEYVDYPYENASTMTPDNSSDTVTTIASAEELASLQMTSETPSVVTGGTPTIYAATGSGAANIINRTTLMPTKDVPPSPSSSGFTFFGVPLPSLNFNLWGNSGRKADRKSDSFNQPGRGRIHLFPPTEPEIHRGGFVPLPRGQSGFIPIVDPQLRYQMETNRSAYFSNKNVTIQKESQNSGFQLSQTQTAKYSTSSDGSHRPQNRTEKLPDRNRGEKNTSKLQGLTLSVKEQSNVTVPSLLTSKDFRGFSINVTKDVNITSSSEKVTKKLEIDQTSVPSEINEEENLHSMTNENGANGEVASKIVWTTPSSSTTQLLNISSAEDNKAPTTVRASIASIRDKSSFWNFRDWLKPKQAVQSGLITTVMPDDLEATGSPVTTTEHETILTTIHPGMPYMISMTRDKEASPLSALLVPGGQIPPYRPLGRSTITKVSSPSLTPVAEQYQNNQMSPELEKLLPEYLLNNNEKEADKDKFSKDDTTPKLMEQINGNDDNVRIIEDSSFNWYFQHYNDTILEPYVGLVDSGADHVKILITLSPVTYLIICRLM</sequence>
<dbReference type="PROSITE" id="PS51450">
    <property type="entry name" value="LRR"/>
    <property type="match status" value="4"/>
</dbReference>
<feature type="chain" id="PRO_5046413508" evidence="5">
    <location>
        <begin position="29"/>
        <end position="1574"/>
    </location>
</feature>
<dbReference type="Proteomes" id="UP000829291">
    <property type="component" value="Chromosome 2"/>
</dbReference>
<name>A0A6J0BRU1_NEOLC</name>
<dbReference type="FunCoup" id="A0A6J0BRU1">
    <property type="interactions" value="3"/>
</dbReference>
<dbReference type="InterPro" id="IPR001611">
    <property type="entry name" value="Leu-rich_rpt"/>
</dbReference>
<evidence type="ECO:0000259" key="6">
    <source>
        <dbReference type="SMART" id="SM00082"/>
    </source>
</evidence>
<dbReference type="PANTHER" id="PTHR24366:SF170">
    <property type="entry name" value="RE50361P"/>
    <property type="match status" value="1"/>
</dbReference>
<keyword evidence="2 5" id="KW-0732">Signal</keyword>
<organism evidence="8">
    <name type="scientific">Neodiprion lecontei</name>
    <name type="common">Redheaded pine sawfly</name>
    <dbReference type="NCBI Taxonomy" id="441921"/>
    <lineage>
        <taxon>Eukaryota</taxon>
        <taxon>Metazoa</taxon>
        <taxon>Ecdysozoa</taxon>
        <taxon>Arthropoda</taxon>
        <taxon>Hexapoda</taxon>
        <taxon>Insecta</taxon>
        <taxon>Pterygota</taxon>
        <taxon>Neoptera</taxon>
        <taxon>Endopterygota</taxon>
        <taxon>Hymenoptera</taxon>
        <taxon>Tenthredinoidea</taxon>
        <taxon>Diprionidae</taxon>
        <taxon>Diprioninae</taxon>
        <taxon>Neodiprion</taxon>
    </lineage>
</organism>
<evidence type="ECO:0000256" key="3">
    <source>
        <dbReference type="ARBA" id="ARBA00022737"/>
    </source>
</evidence>
<keyword evidence="1" id="KW-0433">Leucine-rich repeat</keyword>
<dbReference type="OrthoDB" id="8195690at2759"/>
<feature type="domain" description="LRRCT" evidence="6">
    <location>
        <begin position="933"/>
        <end position="975"/>
    </location>
</feature>
<evidence type="ECO:0000313" key="8">
    <source>
        <dbReference type="RefSeq" id="XP_015517012.2"/>
    </source>
</evidence>
<keyword evidence="3" id="KW-0677">Repeat</keyword>
<feature type="signal peptide" evidence="5">
    <location>
        <begin position="1"/>
        <end position="28"/>
    </location>
</feature>
<reference evidence="8" key="1">
    <citation type="submission" date="2025-08" db="UniProtKB">
        <authorList>
            <consortium name="RefSeq"/>
        </authorList>
    </citation>
    <scope>IDENTIFICATION</scope>
    <source>
        <tissue evidence="8">Thorax and Abdomen</tissue>
    </source>
</reference>
<evidence type="ECO:0000256" key="4">
    <source>
        <dbReference type="SAM" id="MobiDB-lite"/>
    </source>
</evidence>
<dbReference type="GO" id="GO:0071944">
    <property type="term" value="C:cell periphery"/>
    <property type="evidence" value="ECO:0007669"/>
    <property type="project" value="UniProtKB-ARBA"/>
</dbReference>